<organism evidence="1 2">
    <name type="scientific">Mesorhizobium plurifarium</name>
    <dbReference type="NCBI Taxonomy" id="69974"/>
    <lineage>
        <taxon>Bacteria</taxon>
        <taxon>Pseudomonadati</taxon>
        <taxon>Pseudomonadota</taxon>
        <taxon>Alphaproteobacteria</taxon>
        <taxon>Hyphomicrobiales</taxon>
        <taxon>Phyllobacteriaceae</taxon>
        <taxon>Mesorhizobium</taxon>
    </lineage>
</organism>
<protein>
    <submittedName>
        <fullName evidence="1">Uncharacterized protein</fullName>
    </submittedName>
</protein>
<gene>
    <name evidence="1" type="ORF">MPL1032_240272</name>
</gene>
<sequence length="25" mass="2968">METSVNMLKNMEHFVPDGMTMYTNF</sequence>
<proteinExistence type="predicted"/>
<name>A0A0K2W1G4_MESPL</name>
<accession>A0A0K2W1G4</accession>
<dbReference type="AlphaFoldDB" id="A0A0K2W1G4"/>
<reference evidence="2" key="1">
    <citation type="submission" date="2014-08" db="EMBL/GenBank/DDBJ databases">
        <authorList>
            <person name="Edwards T."/>
        </authorList>
    </citation>
    <scope>NUCLEOTIDE SEQUENCE [LARGE SCALE GENOMIC DNA]</scope>
</reference>
<dbReference type="Proteomes" id="UP000182888">
    <property type="component" value="Unassembled WGS sequence"/>
</dbReference>
<evidence type="ECO:0000313" key="1">
    <source>
        <dbReference type="EMBL" id="CDX58822.1"/>
    </source>
</evidence>
<evidence type="ECO:0000313" key="2">
    <source>
        <dbReference type="Proteomes" id="UP000182888"/>
    </source>
</evidence>
<dbReference type="EMBL" id="CCND01000017">
    <property type="protein sequence ID" value="CDX58822.1"/>
    <property type="molecule type" value="Genomic_DNA"/>
</dbReference>